<dbReference type="OrthoDB" id="115276at2"/>
<feature type="chain" id="PRO_5009241475" description="TrbI/VirB10 family protein" evidence="2">
    <location>
        <begin position="20"/>
        <end position="314"/>
    </location>
</feature>
<evidence type="ECO:0008006" key="5">
    <source>
        <dbReference type="Google" id="ProtNLM"/>
    </source>
</evidence>
<name>A0A1G7J5R4_9BACT</name>
<keyword evidence="4" id="KW-1185">Reference proteome</keyword>
<dbReference type="AlphaFoldDB" id="A0A1G7J5R4"/>
<protein>
    <recommendedName>
        <fullName evidence="5">TrbI/VirB10 family protein</fullName>
    </recommendedName>
</protein>
<feature type="compositionally biased region" description="Low complexity" evidence="1">
    <location>
        <begin position="35"/>
        <end position="56"/>
    </location>
</feature>
<evidence type="ECO:0000313" key="4">
    <source>
        <dbReference type="Proteomes" id="UP000182427"/>
    </source>
</evidence>
<reference evidence="3 4" key="1">
    <citation type="submission" date="2016-10" db="EMBL/GenBank/DDBJ databases">
        <authorList>
            <person name="de Groot N.N."/>
        </authorList>
    </citation>
    <scope>NUCLEOTIDE SEQUENCE [LARGE SCALE GENOMIC DNA]</scope>
    <source>
        <strain evidence="3 4">GAS232</strain>
    </source>
</reference>
<feature type="compositionally biased region" description="Low complexity" evidence="1">
    <location>
        <begin position="292"/>
        <end position="306"/>
    </location>
</feature>
<organism evidence="3 4">
    <name type="scientific">Terriglobus roseus</name>
    <dbReference type="NCBI Taxonomy" id="392734"/>
    <lineage>
        <taxon>Bacteria</taxon>
        <taxon>Pseudomonadati</taxon>
        <taxon>Acidobacteriota</taxon>
        <taxon>Terriglobia</taxon>
        <taxon>Terriglobales</taxon>
        <taxon>Acidobacteriaceae</taxon>
        <taxon>Terriglobus</taxon>
    </lineage>
</organism>
<sequence length="314" mass="32246">MKMPIALAFAAVLAGNAFAQQTGVSNPPESVQDIPQVAQPAPVAAAAPAEAAPQAKPSAAEVYGEYKPYGGAPVLRPRTQQPDPDAGIVTEVVRRPNELPPGTSLHITLESAIDTVSTEPNTPLRAQLTENIQNDGRIVIPQGSIVEGRVTQVRGGKRIRGTALIHLQMDTVVLPDGTRLPLRAQVVDSDQFAHTRIDDEGNILRKDHVGGTLAAMSLATGGAAAAGGVIAGPAGALVGAGVGAGLGTVVWLKQDRQTHLPEGTQLVLSLTEPLDLSRMNFASAPAQPVPSTPMAAASPVAPSGVSETAFVPTN</sequence>
<evidence type="ECO:0000313" key="3">
    <source>
        <dbReference type="EMBL" id="SDF20221.1"/>
    </source>
</evidence>
<dbReference type="CDD" id="cd16426">
    <property type="entry name" value="VirB10_like"/>
    <property type="match status" value="1"/>
</dbReference>
<dbReference type="EMBL" id="LT629690">
    <property type="protein sequence ID" value="SDF20221.1"/>
    <property type="molecule type" value="Genomic_DNA"/>
</dbReference>
<feature type="region of interest" description="Disordered" evidence="1">
    <location>
        <begin position="22"/>
        <end position="56"/>
    </location>
</feature>
<evidence type="ECO:0000256" key="2">
    <source>
        <dbReference type="SAM" id="SignalP"/>
    </source>
</evidence>
<evidence type="ECO:0000256" key="1">
    <source>
        <dbReference type="SAM" id="MobiDB-lite"/>
    </source>
</evidence>
<dbReference type="Proteomes" id="UP000182427">
    <property type="component" value="Chromosome I"/>
</dbReference>
<gene>
    <name evidence="3" type="ORF">SAMN05444167_1699</name>
</gene>
<dbReference type="Gene3D" id="2.40.128.260">
    <property type="entry name" value="Type IV secretion system, VirB10/TraB/TrbI"/>
    <property type="match status" value="1"/>
</dbReference>
<proteinExistence type="predicted"/>
<keyword evidence="2" id="KW-0732">Signal</keyword>
<feature type="signal peptide" evidence="2">
    <location>
        <begin position="1"/>
        <end position="19"/>
    </location>
</feature>
<accession>A0A1G7J5R4</accession>
<dbReference type="InterPro" id="IPR042217">
    <property type="entry name" value="T4SS_VirB10/TrbI"/>
</dbReference>
<dbReference type="RefSeq" id="WP_083344742.1">
    <property type="nucleotide sequence ID" value="NZ_LT629690.1"/>
</dbReference>
<feature type="region of interest" description="Disordered" evidence="1">
    <location>
        <begin position="286"/>
        <end position="314"/>
    </location>
</feature>